<sequence length="658" mass="72862">MSVRSPLAGLLCILLAFPMPGLAAADAKARPEYHKAMQGDERILHALNRFTFGPRAGDRDAVRGQGLDVWFEQQLHPGTIDNRDMEERLKEYPAMRLSPAELLVRFPNNAVMRQVANGKLTMPEHGVLHTVYANQAARVALKKEEKAQANPSATTPTAENGMMAENPKAETAAFRDPQETRTLMALEPRDRLLRLMAMQGTELDQFMKGLSGPEKLALVAGFTPEMRETLGDLEAPERTVVEELMSQRLTRDIYSSAQLQEVMTDFWLNHFNVFLRKNEATPYQLVSYERDVIRPRALGHFEDLLEAVAHSPAMLMYLDNAESIGPDSLAAERAHEARNRKPNKKKVDQGLNENYARELMELHTLGVNGGYTQADVVQAARILTGWTVDQPQRAGGFRFEERRHEPGTKKVMGKKFKEHGEQEGRDLLHFLATRPATAQFLSRKLAVRFVSDDPSQALVDRMAKTYMASDGDMAAVMRTLYRSPEFWSEDAYRAKVKTPLEFVVSALRASNANVEEMRPLIQALREMGMPLYGCVPPTGYKEDAADWVSTGALANRMNFALKLSSNRVKGVQVAWTSTASAGDVHEEEARLEGLVVPGGLSDATRTALLASVDQQAQANSAAPTTIAVNDGAPRAPASSAQEQALAGLLLGSPEFQRR</sequence>
<dbReference type="EMBL" id="CP093313">
    <property type="protein sequence ID" value="UWZ84542.1"/>
    <property type="molecule type" value="Genomic_DNA"/>
</dbReference>
<evidence type="ECO:0000256" key="1">
    <source>
        <dbReference type="SAM" id="SignalP"/>
    </source>
</evidence>
<gene>
    <name evidence="2" type="ORF">MOP44_01075</name>
</gene>
<dbReference type="Pfam" id="PF08811">
    <property type="entry name" value="DUF1800"/>
    <property type="match status" value="1"/>
</dbReference>
<dbReference type="AlphaFoldDB" id="A0A9J7BUD6"/>
<accession>A0A9J7BUD6</accession>
<dbReference type="Proteomes" id="UP001059380">
    <property type="component" value="Chromosome"/>
</dbReference>
<name>A0A9J7BUD6_9BACT</name>
<organism evidence="2 3">
    <name type="scientific">Occallatibacter riparius</name>
    <dbReference type="NCBI Taxonomy" id="1002689"/>
    <lineage>
        <taxon>Bacteria</taxon>
        <taxon>Pseudomonadati</taxon>
        <taxon>Acidobacteriota</taxon>
        <taxon>Terriglobia</taxon>
        <taxon>Terriglobales</taxon>
        <taxon>Acidobacteriaceae</taxon>
        <taxon>Occallatibacter</taxon>
    </lineage>
</organism>
<proteinExistence type="predicted"/>
<feature type="signal peptide" evidence="1">
    <location>
        <begin position="1"/>
        <end position="23"/>
    </location>
</feature>
<keyword evidence="1" id="KW-0732">Signal</keyword>
<evidence type="ECO:0000313" key="2">
    <source>
        <dbReference type="EMBL" id="UWZ84542.1"/>
    </source>
</evidence>
<protein>
    <submittedName>
        <fullName evidence="2">DUF1800 domain-containing protein</fullName>
    </submittedName>
</protein>
<feature type="chain" id="PRO_5039940097" evidence="1">
    <location>
        <begin position="24"/>
        <end position="658"/>
    </location>
</feature>
<dbReference type="InterPro" id="IPR014917">
    <property type="entry name" value="DUF1800"/>
</dbReference>
<dbReference type="KEGG" id="orp:MOP44_01075"/>
<keyword evidence="3" id="KW-1185">Reference proteome</keyword>
<evidence type="ECO:0000313" key="3">
    <source>
        <dbReference type="Proteomes" id="UP001059380"/>
    </source>
</evidence>
<reference evidence="2" key="1">
    <citation type="submission" date="2021-04" db="EMBL/GenBank/DDBJ databases">
        <title>Phylogenetic analysis of Acidobacteriaceae.</title>
        <authorList>
            <person name="Qiu L."/>
            <person name="Zhang Q."/>
        </authorList>
    </citation>
    <scope>NUCLEOTIDE SEQUENCE</scope>
    <source>
        <strain evidence="2">DSM 25168</strain>
    </source>
</reference>
<dbReference type="RefSeq" id="WP_260794048.1">
    <property type="nucleotide sequence ID" value="NZ_CP093313.1"/>
</dbReference>